<dbReference type="PANTHER" id="PTHR30481:SF3">
    <property type="entry name" value="DNA ADENINE METHYLASE"/>
    <property type="match status" value="1"/>
</dbReference>
<dbReference type="InterPro" id="IPR023095">
    <property type="entry name" value="Ade_MeTrfase_dom_2"/>
</dbReference>
<keyword evidence="4" id="KW-0808">Transferase</keyword>
<evidence type="ECO:0000256" key="1">
    <source>
        <dbReference type="ARBA" id="ARBA00006594"/>
    </source>
</evidence>
<dbReference type="GO" id="GO:0006298">
    <property type="term" value="P:mismatch repair"/>
    <property type="evidence" value="ECO:0007669"/>
    <property type="project" value="TreeGrafter"/>
</dbReference>
<dbReference type="SUPFAM" id="SSF53335">
    <property type="entry name" value="S-adenosyl-L-methionine-dependent methyltransferases"/>
    <property type="match status" value="1"/>
</dbReference>
<evidence type="ECO:0000313" key="8">
    <source>
        <dbReference type="Proteomes" id="UP000017840"/>
    </source>
</evidence>
<protein>
    <recommendedName>
        <fullName evidence="2">site-specific DNA-methyltransferase (adenine-specific)</fullName>
        <ecNumber evidence="2">2.1.1.72</ecNumber>
    </recommendedName>
</protein>
<dbReference type="GO" id="GO:0009307">
    <property type="term" value="P:DNA restriction-modification system"/>
    <property type="evidence" value="ECO:0007669"/>
    <property type="project" value="InterPro"/>
</dbReference>
<comment type="catalytic activity">
    <reaction evidence="6">
        <text>a 2'-deoxyadenosine in DNA + S-adenosyl-L-methionine = an N(6)-methyl-2'-deoxyadenosine in DNA + S-adenosyl-L-homocysteine + H(+)</text>
        <dbReference type="Rhea" id="RHEA:15197"/>
        <dbReference type="Rhea" id="RHEA-COMP:12418"/>
        <dbReference type="Rhea" id="RHEA-COMP:12419"/>
        <dbReference type="ChEBI" id="CHEBI:15378"/>
        <dbReference type="ChEBI" id="CHEBI:57856"/>
        <dbReference type="ChEBI" id="CHEBI:59789"/>
        <dbReference type="ChEBI" id="CHEBI:90615"/>
        <dbReference type="ChEBI" id="CHEBI:90616"/>
        <dbReference type="EC" id="2.1.1.72"/>
    </reaction>
</comment>
<dbReference type="GO" id="GO:0043565">
    <property type="term" value="F:sequence-specific DNA binding"/>
    <property type="evidence" value="ECO:0007669"/>
    <property type="project" value="TreeGrafter"/>
</dbReference>
<dbReference type="InterPro" id="IPR029063">
    <property type="entry name" value="SAM-dependent_MTases_sf"/>
</dbReference>
<dbReference type="PANTHER" id="PTHR30481">
    <property type="entry name" value="DNA ADENINE METHYLASE"/>
    <property type="match status" value="1"/>
</dbReference>
<comment type="similarity">
    <text evidence="1">Belongs to the N(4)/N(6)-methyltransferase family.</text>
</comment>
<reference evidence="7 8" key="1">
    <citation type="journal article" date="2013" name="Genome Announc.">
        <title>Draft Genome Sequence of 'Candidatus Halobonum tyrrellensis' Strain G22, Isolated from the Hypersaline Waters of Lake Tyrrell, Australia.</title>
        <authorList>
            <person name="Ugalde J.A."/>
            <person name="Narasingarao P."/>
            <person name="Kuo S."/>
            <person name="Podell S."/>
            <person name="Allen E.E."/>
        </authorList>
    </citation>
    <scope>NUCLEOTIDE SEQUENCE [LARGE SCALE GENOMIC DNA]</scope>
    <source>
        <strain evidence="7 8">G22</strain>
    </source>
</reference>
<dbReference type="Proteomes" id="UP000017840">
    <property type="component" value="Unassembled WGS sequence"/>
</dbReference>
<dbReference type="GO" id="GO:1904047">
    <property type="term" value="F:S-adenosyl-L-methionine binding"/>
    <property type="evidence" value="ECO:0007669"/>
    <property type="project" value="TreeGrafter"/>
</dbReference>
<evidence type="ECO:0000256" key="6">
    <source>
        <dbReference type="ARBA" id="ARBA00047942"/>
    </source>
</evidence>
<dbReference type="NCBIfam" id="TIGR00571">
    <property type="entry name" value="dam"/>
    <property type="match status" value="1"/>
</dbReference>
<proteinExistence type="inferred from homology"/>
<dbReference type="eggNOG" id="arCOG03416">
    <property type="taxonomic scope" value="Archaea"/>
</dbReference>
<dbReference type="PIRSF" id="PIRSF000398">
    <property type="entry name" value="M_m6A_EcoRV"/>
    <property type="match status" value="1"/>
</dbReference>
<dbReference type="Gene3D" id="3.40.50.150">
    <property type="entry name" value="Vaccinia Virus protein VP39"/>
    <property type="match status" value="1"/>
</dbReference>
<organism evidence="7 8">
    <name type="scientific">Candidatus Halobonum tyrrellensis G22</name>
    <dbReference type="NCBI Taxonomy" id="1324957"/>
    <lineage>
        <taxon>Archaea</taxon>
        <taxon>Methanobacteriati</taxon>
        <taxon>Methanobacteriota</taxon>
        <taxon>Stenosarchaea group</taxon>
        <taxon>Halobacteria</taxon>
        <taxon>Halobacteriales</taxon>
        <taxon>Haloferacaceae</taxon>
        <taxon>Candidatus Halobonum</taxon>
    </lineage>
</organism>
<comment type="caution">
    <text evidence="7">The sequence shown here is derived from an EMBL/GenBank/DDBJ whole genome shotgun (WGS) entry which is preliminary data.</text>
</comment>
<dbReference type="OrthoDB" id="372040at2157"/>
<dbReference type="GO" id="GO:0009007">
    <property type="term" value="F:site-specific DNA-methyltransferase (adenine-specific) activity"/>
    <property type="evidence" value="ECO:0007669"/>
    <property type="project" value="UniProtKB-EC"/>
</dbReference>
<dbReference type="EC" id="2.1.1.72" evidence="2"/>
<dbReference type="InterPro" id="IPR012263">
    <property type="entry name" value="M_m6A_EcoRV"/>
</dbReference>
<dbReference type="RefSeq" id="WP_023392762.1">
    <property type="nucleotide sequence ID" value="NZ_ASGZ01000002.1"/>
</dbReference>
<keyword evidence="8" id="KW-1185">Reference proteome</keyword>
<dbReference type="EMBL" id="ASGZ01000002">
    <property type="protein sequence ID" value="ESP90058.1"/>
    <property type="molecule type" value="Genomic_DNA"/>
</dbReference>
<evidence type="ECO:0000256" key="5">
    <source>
        <dbReference type="ARBA" id="ARBA00022691"/>
    </source>
</evidence>
<evidence type="ECO:0000256" key="4">
    <source>
        <dbReference type="ARBA" id="ARBA00022679"/>
    </source>
</evidence>
<dbReference type="InterPro" id="IPR002052">
    <property type="entry name" value="DNA_methylase_N6_adenine_CS"/>
</dbReference>
<dbReference type="Gene3D" id="1.10.1020.10">
    <property type="entry name" value="Adenine-specific Methyltransferase, Domain 2"/>
    <property type="match status" value="1"/>
</dbReference>
<dbReference type="Pfam" id="PF02086">
    <property type="entry name" value="MethyltransfD12"/>
    <property type="match status" value="1"/>
</dbReference>
<evidence type="ECO:0000256" key="3">
    <source>
        <dbReference type="ARBA" id="ARBA00022603"/>
    </source>
</evidence>
<dbReference type="InterPro" id="IPR012327">
    <property type="entry name" value="MeTrfase_D12"/>
</dbReference>
<dbReference type="PATRIC" id="fig|1324957.4.peg.169"/>
<dbReference type="AlphaFoldDB" id="V4HJW3"/>
<name>V4HJW3_9EURY</name>
<keyword evidence="5" id="KW-0949">S-adenosyl-L-methionine</keyword>
<evidence type="ECO:0000313" key="7">
    <source>
        <dbReference type="EMBL" id="ESP90058.1"/>
    </source>
</evidence>
<keyword evidence="3 7" id="KW-0489">Methyltransferase</keyword>
<dbReference type="GO" id="GO:0032259">
    <property type="term" value="P:methylation"/>
    <property type="evidence" value="ECO:0007669"/>
    <property type="project" value="UniProtKB-KW"/>
</dbReference>
<dbReference type="PRINTS" id="PR00505">
    <property type="entry name" value="D12N6MTFRASE"/>
</dbReference>
<gene>
    <name evidence="7" type="ORF">K933_00807</name>
</gene>
<dbReference type="STRING" id="1324957.K933_00807"/>
<dbReference type="REBASE" id="76172">
    <property type="entry name" value="M.HtyG22ORF807P"/>
</dbReference>
<accession>V4HJW3</accession>
<dbReference type="PROSITE" id="PS00092">
    <property type="entry name" value="N6_MTASE"/>
    <property type="match status" value="1"/>
</dbReference>
<sequence>MAEPIVKWVGGKRQLLSELRPRFPASFDEYHEPFVGGGAVFFDLEPARGSVNDLNRKLIALYRAVRDHPERVVEENRTHRYEEAYYYDARDEFNALFDGDDRSTDETVRAASLFVYLNRSGFNGLYRENSSGEFNVPFGRHTNPDLVRERQIRRASAVLSDVEVYNADFEYVLDEATAGDLVYFDPPYEPVSETADFTEYQADGFDADDQRRLRDVAVELDEAGVDVLLSNSPPVADLYARHDAFDVETVAAARTVSRDAANRDDVAEIIVSNVDAADRRQRSLDSFG</sequence>
<evidence type="ECO:0000256" key="2">
    <source>
        <dbReference type="ARBA" id="ARBA00011900"/>
    </source>
</evidence>